<evidence type="ECO:0000256" key="1">
    <source>
        <dbReference type="SAM" id="MobiDB-lite"/>
    </source>
</evidence>
<keyword evidence="2" id="KW-0472">Membrane</keyword>
<proteinExistence type="predicted"/>
<feature type="compositionally biased region" description="Low complexity" evidence="1">
    <location>
        <begin position="149"/>
        <end position="158"/>
    </location>
</feature>
<protein>
    <submittedName>
        <fullName evidence="3">Uncharacterized protein</fullName>
    </submittedName>
</protein>
<dbReference type="AlphaFoldDB" id="A0A4Y4DUP7"/>
<keyword evidence="2" id="KW-1133">Transmembrane helix</keyword>
<sequence length="191" mass="20174">MIRSRADNVHYVISRSNGPLWRITERPRALPFVMSTTTYAPRLHTSPRAARATRRDDGTRRLGGLAELAPARASSGAVSETLATTSPFTGLAPDGRRPRRAVTTTLATLAWVPVLALTLAAFAVVGVVAGVVTVAVWCWRSVSPAQAARAGSRGAADVAPDEPEAPGPAATDVAPAHGRRLVRDRTFGYDA</sequence>
<accession>A0A4Y4DUP7</accession>
<feature type="region of interest" description="Disordered" evidence="1">
    <location>
        <begin position="149"/>
        <end position="179"/>
    </location>
</feature>
<comment type="caution">
    <text evidence="3">The sequence shown here is derived from an EMBL/GenBank/DDBJ whole genome shotgun (WGS) entry which is preliminary data.</text>
</comment>
<reference evidence="3 4" key="1">
    <citation type="submission" date="2019-06" db="EMBL/GenBank/DDBJ databases">
        <title>Whole genome shotgun sequence of Cellulosimicrobium cellulans NBRC 15516.</title>
        <authorList>
            <person name="Hosoyama A."/>
            <person name="Uohara A."/>
            <person name="Ohji S."/>
            <person name="Ichikawa N."/>
        </authorList>
    </citation>
    <scope>NUCLEOTIDE SEQUENCE [LARGE SCALE GENOMIC DNA]</scope>
    <source>
        <strain evidence="3 4">NBRC 15516</strain>
    </source>
</reference>
<organism evidence="3 4">
    <name type="scientific">Cellulosimicrobium cellulans</name>
    <name type="common">Arthrobacter luteus</name>
    <dbReference type="NCBI Taxonomy" id="1710"/>
    <lineage>
        <taxon>Bacteria</taxon>
        <taxon>Bacillati</taxon>
        <taxon>Actinomycetota</taxon>
        <taxon>Actinomycetes</taxon>
        <taxon>Micrococcales</taxon>
        <taxon>Promicromonosporaceae</taxon>
        <taxon>Cellulosimicrobium</taxon>
    </lineage>
</organism>
<evidence type="ECO:0000313" key="4">
    <source>
        <dbReference type="Proteomes" id="UP000316659"/>
    </source>
</evidence>
<evidence type="ECO:0000256" key="2">
    <source>
        <dbReference type="SAM" id="Phobius"/>
    </source>
</evidence>
<feature type="transmembrane region" description="Helical" evidence="2">
    <location>
        <begin position="106"/>
        <end position="137"/>
    </location>
</feature>
<gene>
    <name evidence="3" type="ORF">CCE02nite_07050</name>
</gene>
<evidence type="ECO:0000313" key="3">
    <source>
        <dbReference type="EMBL" id="GED08706.1"/>
    </source>
</evidence>
<dbReference type="Proteomes" id="UP000316659">
    <property type="component" value="Unassembled WGS sequence"/>
</dbReference>
<name>A0A4Y4DUP7_CELCE</name>
<keyword evidence="2" id="KW-0812">Transmembrane</keyword>
<dbReference type="EMBL" id="BJNZ01000003">
    <property type="protein sequence ID" value="GED08706.1"/>
    <property type="molecule type" value="Genomic_DNA"/>
</dbReference>